<protein>
    <submittedName>
        <fullName evidence="2">Uncharacterized protein</fullName>
    </submittedName>
</protein>
<feature type="transmembrane region" description="Helical" evidence="1">
    <location>
        <begin position="27"/>
        <end position="47"/>
    </location>
</feature>
<evidence type="ECO:0000313" key="2">
    <source>
        <dbReference type="EMBL" id="SHF39337.1"/>
    </source>
</evidence>
<dbReference type="RefSeq" id="WP_143157079.1">
    <property type="nucleotide sequence ID" value="NZ_FQUY01000021.1"/>
</dbReference>
<gene>
    <name evidence="2" type="ORF">SAMN02745133_02532</name>
</gene>
<dbReference type="STRING" id="1121429.SAMN02745133_02532"/>
<organism evidence="2 3">
    <name type="scientific">Desulforamulus putei DSM 12395</name>
    <dbReference type="NCBI Taxonomy" id="1121429"/>
    <lineage>
        <taxon>Bacteria</taxon>
        <taxon>Bacillati</taxon>
        <taxon>Bacillota</taxon>
        <taxon>Clostridia</taxon>
        <taxon>Eubacteriales</taxon>
        <taxon>Peptococcaceae</taxon>
        <taxon>Desulforamulus</taxon>
    </lineage>
</organism>
<dbReference type="Proteomes" id="UP000184148">
    <property type="component" value="Unassembled WGS sequence"/>
</dbReference>
<keyword evidence="3" id="KW-1185">Reference proteome</keyword>
<proteinExistence type="predicted"/>
<name>A0A1M5BAI5_9FIRM</name>
<keyword evidence="1" id="KW-0812">Transmembrane</keyword>
<evidence type="ECO:0000256" key="1">
    <source>
        <dbReference type="SAM" id="Phobius"/>
    </source>
</evidence>
<dbReference type="EMBL" id="FQUY01000021">
    <property type="protein sequence ID" value="SHF39337.1"/>
    <property type="molecule type" value="Genomic_DNA"/>
</dbReference>
<dbReference type="AlphaFoldDB" id="A0A1M5BAI5"/>
<accession>A0A1M5BAI5</accession>
<keyword evidence="1" id="KW-0472">Membrane</keyword>
<sequence length="76" mass="8383">MRCQYLGQIKYSGHPIYGFLMAKGLGLMFWSSAGLALLGAVLALIFIKAQKEKAGKEKQAPIFVFKPVLAKKPEIK</sequence>
<evidence type="ECO:0000313" key="3">
    <source>
        <dbReference type="Proteomes" id="UP000184148"/>
    </source>
</evidence>
<keyword evidence="1" id="KW-1133">Transmembrane helix</keyword>
<reference evidence="3" key="1">
    <citation type="submission" date="2016-11" db="EMBL/GenBank/DDBJ databases">
        <authorList>
            <person name="Varghese N."/>
            <person name="Submissions S."/>
        </authorList>
    </citation>
    <scope>NUCLEOTIDE SEQUENCE [LARGE SCALE GENOMIC DNA]</scope>
    <source>
        <strain evidence="3">DSM 12395</strain>
    </source>
</reference>